<dbReference type="GO" id="GO:0006508">
    <property type="term" value="P:proteolysis"/>
    <property type="evidence" value="ECO:0007669"/>
    <property type="project" value="InterPro"/>
</dbReference>
<dbReference type="GO" id="GO:0004190">
    <property type="term" value="F:aspartic-type endopeptidase activity"/>
    <property type="evidence" value="ECO:0007669"/>
    <property type="project" value="InterPro"/>
</dbReference>
<feature type="region of interest" description="Disordered" evidence="1">
    <location>
        <begin position="154"/>
        <end position="196"/>
    </location>
</feature>
<evidence type="ECO:0000259" key="2">
    <source>
        <dbReference type="PROSITE" id="PS50175"/>
    </source>
</evidence>
<evidence type="ECO:0000313" key="3">
    <source>
        <dbReference type="EMBL" id="KAI1611099.1"/>
    </source>
</evidence>
<protein>
    <recommendedName>
        <fullName evidence="2">Peptidase A2 domain-containing protein</fullName>
    </recommendedName>
</protein>
<evidence type="ECO:0000256" key="1">
    <source>
        <dbReference type="SAM" id="MobiDB-lite"/>
    </source>
</evidence>
<keyword evidence="4" id="KW-1185">Reference proteome</keyword>
<organism evidence="3 4">
    <name type="scientific">Exophiala viscosa</name>
    <dbReference type="NCBI Taxonomy" id="2486360"/>
    <lineage>
        <taxon>Eukaryota</taxon>
        <taxon>Fungi</taxon>
        <taxon>Dikarya</taxon>
        <taxon>Ascomycota</taxon>
        <taxon>Pezizomycotina</taxon>
        <taxon>Eurotiomycetes</taxon>
        <taxon>Chaetothyriomycetidae</taxon>
        <taxon>Chaetothyriales</taxon>
        <taxon>Herpotrichiellaceae</taxon>
        <taxon>Exophiala</taxon>
    </lineage>
</organism>
<dbReference type="Proteomes" id="UP001203852">
    <property type="component" value="Unassembled WGS sequence"/>
</dbReference>
<reference evidence="3" key="1">
    <citation type="journal article" date="2022" name="bioRxiv">
        <title>Deciphering the potential niche of two novel black yeast fungi from a biological soil crust based on their genomes, phenotypes, and melanin regulation.</title>
        <authorList>
            <consortium name="DOE Joint Genome Institute"/>
            <person name="Carr E.C."/>
            <person name="Barton Q."/>
            <person name="Grambo S."/>
            <person name="Sullivan M."/>
            <person name="Renfro C.M."/>
            <person name="Kuo A."/>
            <person name="Pangilinan J."/>
            <person name="Lipzen A."/>
            <person name="Keymanesh K."/>
            <person name="Savage E."/>
            <person name="Barry K."/>
            <person name="Grigoriev I.V."/>
            <person name="Riekhof W.R."/>
            <person name="Harris S.S."/>
        </authorList>
    </citation>
    <scope>NUCLEOTIDE SEQUENCE</scope>
    <source>
        <strain evidence="3">JF 03-4F</strain>
    </source>
</reference>
<comment type="caution">
    <text evidence="3">The sequence shown here is derived from an EMBL/GenBank/DDBJ whole genome shotgun (WGS) entry which is preliminary data.</text>
</comment>
<dbReference type="AlphaFoldDB" id="A0AAN6DR22"/>
<accession>A0AAN6DR22</accession>
<feature type="domain" description="Peptidase A2" evidence="2">
    <location>
        <begin position="231"/>
        <end position="243"/>
    </location>
</feature>
<dbReference type="EMBL" id="MU404357">
    <property type="protein sequence ID" value="KAI1611099.1"/>
    <property type="molecule type" value="Genomic_DNA"/>
</dbReference>
<name>A0AAN6DR22_9EURO</name>
<evidence type="ECO:0000313" key="4">
    <source>
        <dbReference type="Proteomes" id="UP001203852"/>
    </source>
</evidence>
<gene>
    <name evidence="3" type="ORF">EDD36DRAFT_312828</name>
</gene>
<sequence>MVAIGIKHALDRNEYRTNAWTSREFSMRRAGATIAWDILESGLNSRAVDHAIWPPEPPCCQSGEANGAGNKTDTKEANVVEEARDVRILFERRLFKRPQRCEEGGPMLQACAVPNQLPPVLHLKSDGVVSDASVESGHDTSKDPVVNVLARLSLRNNSPVHPAYRSADRPPQKATRSKQQSRIAKAGRRTHTQPSTCSFETRNHAARIAARKALKRDLSYPSSRNGENVPLTTLLDTGADYSVACRRIVTQGDAEVHLLATPFTLTSAFGNTVTITEFARLNVSCGCSIHAESVSIDVLLLDDDDLSGYDAYLCAFDLIRMGHMINVPCEDLNG</sequence>
<dbReference type="InterPro" id="IPR001995">
    <property type="entry name" value="Peptidase_A2_cat"/>
</dbReference>
<dbReference type="PROSITE" id="PS50175">
    <property type="entry name" value="ASP_PROT_RETROV"/>
    <property type="match status" value="1"/>
</dbReference>
<proteinExistence type="predicted"/>